<protein>
    <submittedName>
        <fullName evidence="1">Uncharacterized protein</fullName>
    </submittedName>
</protein>
<reference evidence="1 2" key="1">
    <citation type="submission" date="2008-10" db="EMBL/GenBank/DDBJ databases">
        <title>Draft genome sequence of Collinsella stercoris (DSM 13279).</title>
        <authorList>
            <person name="Sudarsanam P."/>
            <person name="Ley R."/>
            <person name="Guruge J."/>
            <person name="Turnbaugh P.J."/>
            <person name="Mahowald M."/>
            <person name="Liep D."/>
            <person name="Gordon J."/>
        </authorList>
    </citation>
    <scope>NUCLEOTIDE SEQUENCE [LARGE SCALE GENOMIC DNA]</scope>
    <source>
        <strain evidence="1 2">DSM 13279</strain>
    </source>
</reference>
<comment type="caution">
    <text evidence="1">The sequence shown here is derived from an EMBL/GenBank/DDBJ whole genome shotgun (WGS) entry which is preliminary data.</text>
</comment>
<organism evidence="1 2">
    <name type="scientific">Collinsella stercoris DSM 13279</name>
    <dbReference type="NCBI Taxonomy" id="445975"/>
    <lineage>
        <taxon>Bacteria</taxon>
        <taxon>Bacillati</taxon>
        <taxon>Actinomycetota</taxon>
        <taxon>Coriobacteriia</taxon>
        <taxon>Coriobacteriales</taxon>
        <taxon>Coriobacteriaceae</taxon>
        <taxon>Collinsella</taxon>
    </lineage>
</organism>
<accession>B6GAZ7</accession>
<gene>
    <name evidence="1" type="ORF">COLSTE_01249</name>
</gene>
<dbReference type="Proteomes" id="UP000003560">
    <property type="component" value="Unassembled WGS sequence"/>
</dbReference>
<dbReference type="AlphaFoldDB" id="B6GAZ7"/>
<evidence type="ECO:0000313" key="2">
    <source>
        <dbReference type="Proteomes" id="UP000003560"/>
    </source>
</evidence>
<keyword evidence="2" id="KW-1185">Reference proteome</keyword>
<reference evidence="1 2" key="2">
    <citation type="submission" date="2008-10" db="EMBL/GenBank/DDBJ databases">
        <authorList>
            <person name="Fulton L."/>
            <person name="Clifton S."/>
            <person name="Fulton B."/>
            <person name="Xu J."/>
            <person name="Minx P."/>
            <person name="Pepin K.H."/>
            <person name="Johnson M."/>
            <person name="Thiruvilangam P."/>
            <person name="Bhonagiri V."/>
            <person name="Nash W.E."/>
            <person name="Mardis E.R."/>
            <person name="Wilson R.K."/>
        </authorList>
    </citation>
    <scope>NUCLEOTIDE SEQUENCE [LARGE SCALE GENOMIC DNA]</scope>
    <source>
        <strain evidence="1 2">DSM 13279</strain>
    </source>
</reference>
<dbReference type="STRING" id="445975.COLSTE_01249"/>
<dbReference type="HOGENOM" id="CLU_2435760_0_0_11"/>
<name>B6GAZ7_9ACTN</name>
<sequence>MQEKTSSGWLVEVDLEAGTFTLRDVEGCAKADGNDVDGVVVFGLSDRRDLEKLRAEFPLGSQIVVEHERVEGLVSDAGQLKCLNYRGPET</sequence>
<evidence type="ECO:0000313" key="1">
    <source>
        <dbReference type="EMBL" id="EEA90491.1"/>
    </source>
</evidence>
<dbReference type="EMBL" id="ABXJ01000069">
    <property type="protein sequence ID" value="EEA90491.1"/>
    <property type="molecule type" value="Genomic_DNA"/>
</dbReference>
<proteinExistence type="predicted"/>